<name>A0A402DSD3_9CELL</name>
<organism evidence="2 3">
    <name type="scientific">Cellulomonas biazotea</name>
    <dbReference type="NCBI Taxonomy" id="1709"/>
    <lineage>
        <taxon>Bacteria</taxon>
        <taxon>Bacillati</taxon>
        <taxon>Actinomycetota</taxon>
        <taxon>Actinomycetes</taxon>
        <taxon>Micrococcales</taxon>
        <taxon>Cellulomonadaceae</taxon>
        <taxon>Cellulomonas</taxon>
    </lineage>
</organism>
<evidence type="ECO:0000259" key="1">
    <source>
        <dbReference type="Pfam" id="PF01636"/>
    </source>
</evidence>
<protein>
    <recommendedName>
        <fullName evidence="1">Aminoglycoside phosphotransferase domain-containing protein</fullName>
    </recommendedName>
</protein>
<feature type="domain" description="Aminoglycoside phosphotransferase" evidence="1">
    <location>
        <begin position="28"/>
        <end position="252"/>
    </location>
</feature>
<gene>
    <name evidence="2" type="ORF">CBZ_21050</name>
</gene>
<proteinExistence type="predicted"/>
<dbReference type="InterPro" id="IPR051678">
    <property type="entry name" value="AGP_Transferase"/>
</dbReference>
<sequence>MSAPTPLPPALADVLDDAIGAHRVVEREVSGNGGARAWWVRSGAGRFVVKVVGEHDSHRLDLTRTARAQHLAHQAGVPVPTVVRAVRGPGWTCLVTEHVDGIPWREARASLDDADVAAVHAALEDVVRRLRRVPFAGFGSLDDPRLDELDALREHARLRIADPAHARLAARVLDRESALFDRTDAVLVHDDLHHGNVLVRRSGDGWALAAVVDWDKAWSGPADADAARMAFWDDMPGQEDADDRRALVHQLLWCLEYPAATDRHRDDLRRLTRLLGAGPTQH</sequence>
<comment type="caution">
    <text evidence="2">The sequence shown here is derived from an EMBL/GenBank/DDBJ whole genome shotgun (WGS) entry which is preliminary data.</text>
</comment>
<dbReference type="RefSeq" id="WP_130781648.1">
    <property type="nucleotide sequence ID" value="NZ_BIMR01000165.1"/>
</dbReference>
<keyword evidence="3" id="KW-1185">Reference proteome</keyword>
<dbReference type="EMBL" id="BIMR01000165">
    <property type="protein sequence ID" value="GCE77049.1"/>
    <property type="molecule type" value="Genomic_DNA"/>
</dbReference>
<evidence type="ECO:0000313" key="2">
    <source>
        <dbReference type="EMBL" id="GCE77049.1"/>
    </source>
</evidence>
<evidence type="ECO:0000313" key="3">
    <source>
        <dbReference type="Proteomes" id="UP000289954"/>
    </source>
</evidence>
<dbReference type="Pfam" id="PF01636">
    <property type="entry name" value="APH"/>
    <property type="match status" value="1"/>
</dbReference>
<accession>A0A402DSD3</accession>
<dbReference type="InterPro" id="IPR002575">
    <property type="entry name" value="Aminoglycoside_PTrfase"/>
</dbReference>
<dbReference type="AlphaFoldDB" id="A0A402DSD3"/>
<dbReference type="SUPFAM" id="SSF56112">
    <property type="entry name" value="Protein kinase-like (PK-like)"/>
    <property type="match status" value="1"/>
</dbReference>
<dbReference type="PANTHER" id="PTHR21310">
    <property type="entry name" value="AMINOGLYCOSIDE PHOSPHOTRANSFERASE-RELATED-RELATED"/>
    <property type="match status" value="1"/>
</dbReference>
<dbReference type="OrthoDB" id="4819498at2"/>
<dbReference type="InterPro" id="IPR011009">
    <property type="entry name" value="Kinase-like_dom_sf"/>
</dbReference>
<reference evidence="2 3" key="1">
    <citation type="submission" date="2019-01" db="EMBL/GenBank/DDBJ databases">
        <title>Draft genome sequence of Cellulomonas takizawaensis strain TKZ-21.</title>
        <authorList>
            <person name="Yamamura H."/>
            <person name="Hayashi T."/>
            <person name="Hamada M."/>
            <person name="Serisawa Y."/>
            <person name="Matsuyama K."/>
            <person name="Nakagawa Y."/>
            <person name="Otoguro M."/>
            <person name="Yanagida F."/>
            <person name="Hayakawa M."/>
        </authorList>
    </citation>
    <scope>NUCLEOTIDE SEQUENCE [LARGE SCALE GENOMIC DNA]</scope>
    <source>
        <strain evidence="2 3">NBRC12680</strain>
    </source>
</reference>
<dbReference type="Gene3D" id="3.90.1200.10">
    <property type="match status" value="1"/>
</dbReference>
<dbReference type="Proteomes" id="UP000289954">
    <property type="component" value="Unassembled WGS sequence"/>
</dbReference>